<dbReference type="Pfam" id="PF00583">
    <property type="entry name" value="Acetyltransf_1"/>
    <property type="match status" value="2"/>
</dbReference>
<dbReference type="SUPFAM" id="SSF55729">
    <property type="entry name" value="Acyl-CoA N-acyltransferases (Nat)"/>
    <property type="match status" value="2"/>
</dbReference>
<gene>
    <name evidence="2" type="ORF">M9R32_10255</name>
</gene>
<evidence type="ECO:0000259" key="1">
    <source>
        <dbReference type="PROSITE" id="PS51186"/>
    </source>
</evidence>
<proteinExistence type="predicted"/>
<dbReference type="PANTHER" id="PTHR43328:SF1">
    <property type="entry name" value="N-ACETYLTRANSFERASE DOMAIN-CONTAINING PROTEIN"/>
    <property type="match status" value="1"/>
</dbReference>
<organism evidence="2 3">
    <name type="scientific">Paenisporosarcina quisquiliarum</name>
    <dbReference type="NCBI Taxonomy" id="365346"/>
    <lineage>
        <taxon>Bacteria</taxon>
        <taxon>Bacillati</taxon>
        <taxon>Bacillota</taxon>
        <taxon>Bacilli</taxon>
        <taxon>Bacillales</taxon>
        <taxon>Caryophanaceae</taxon>
        <taxon>Paenisporosarcina</taxon>
    </lineage>
</organism>
<dbReference type="CDD" id="cd04301">
    <property type="entry name" value="NAT_SF"/>
    <property type="match status" value="2"/>
</dbReference>
<dbReference type="Proteomes" id="UP001152173">
    <property type="component" value="Unassembled WGS sequence"/>
</dbReference>
<comment type="caution">
    <text evidence="2">The sequence shown here is derived from an EMBL/GenBank/DDBJ whole genome shotgun (WGS) entry which is preliminary data.</text>
</comment>
<feature type="domain" description="N-acetyltransferase" evidence="1">
    <location>
        <begin position="160"/>
        <end position="328"/>
    </location>
</feature>
<sequence length="328" mass="37611">MPQSITLVPYNPDHQQAFQFYPLPPDQLEFTGHPLDLLKNDDYSRTPVTILEGNHIIGFFVLDTGNDRYFFTDNPNSILLRGFSIHPDSQGQGIAVKAIQALPTFIHRQFPQFDEVVLGVNERNEAARHVYLKAGFKDEGRRYMGTKGQQYALHLYVPKTIIRQAQPGDEDGIAKVCTEGQWFTYGDIYTKQEIEHIIERYYTPKRIFKEITDLSTKWNGYYVAEVEGEIVGAIGGGMINSKKAEIYVLYLHPEKRNKKIGTQLLDAYSRLQQEMYDAKEQWVSVEKENDKGIPFYKAKGFAFVKEEPANDSKLAGHHTSLRLKRALN</sequence>
<dbReference type="EMBL" id="JAMKBJ010000008">
    <property type="protein sequence ID" value="MCZ8537563.1"/>
    <property type="molecule type" value="Genomic_DNA"/>
</dbReference>
<dbReference type="InterPro" id="IPR016181">
    <property type="entry name" value="Acyl_CoA_acyltransferase"/>
</dbReference>
<dbReference type="RefSeq" id="WP_269926656.1">
    <property type="nucleotide sequence ID" value="NZ_JAMKBJ010000008.1"/>
</dbReference>
<reference evidence="2" key="1">
    <citation type="submission" date="2022-05" db="EMBL/GenBank/DDBJ databases">
        <authorList>
            <person name="Colautti A."/>
            <person name="Iacumin L."/>
        </authorList>
    </citation>
    <scope>NUCLEOTIDE SEQUENCE</scope>
    <source>
        <strain evidence="2">SK 55</strain>
    </source>
</reference>
<protein>
    <submittedName>
        <fullName evidence="2">GNAT family N-acetyltransferase</fullName>
    </submittedName>
</protein>
<evidence type="ECO:0000313" key="3">
    <source>
        <dbReference type="Proteomes" id="UP001152173"/>
    </source>
</evidence>
<evidence type="ECO:0000313" key="2">
    <source>
        <dbReference type="EMBL" id="MCZ8537563.1"/>
    </source>
</evidence>
<dbReference type="Gene3D" id="3.40.630.30">
    <property type="match status" value="2"/>
</dbReference>
<keyword evidence="3" id="KW-1185">Reference proteome</keyword>
<dbReference type="PANTHER" id="PTHR43328">
    <property type="entry name" value="ACETYLTRANSFERASE-RELATED"/>
    <property type="match status" value="1"/>
</dbReference>
<feature type="domain" description="N-acetyltransferase" evidence="1">
    <location>
        <begin position="5"/>
        <end position="162"/>
    </location>
</feature>
<dbReference type="GO" id="GO:0016747">
    <property type="term" value="F:acyltransferase activity, transferring groups other than amino-acyl groups"/>
    <property type="evidence" value="ECO:0007669"/>
    <property type="project" value="InterPro"/>
</dbReference>
<dbReference type="InterPro" id="IPR000182">
    <property type="entry name" value="GNAT_dom"/>
</dbReference>
<dbReference type="PROSITE" id="PS51186">
    <property type="entry name" value="GNAT"/>
    <property type="match status" value="2"/>
</dbReference>
<name>A0A9X3LGH6_9BACL</name>
<accession>A0A9X3LGH6</accession>
<dbReference type="AlphaFoldDB" id="A0A9X3LGH6"/>